<dbReference type="InterPro" id="IPR035940">
    <property type="entry name" value="CAP_sf"/>
</dbReference>
<feature type="signal peptide" evidence="1">
    <location>
        <begin position="1"/>
        <end position="23"/>
    </location>
</feature>
<accession>A0A3P3W206</accession>
<dbReference type="InterPro" id="IPR014044">
    <property type="entry name" value="CAP_dom"/>
</dbReference>
<comment type="caution">
    <text evidence="3">The sequence shown here is derived from an EMBL/GenBank/DDBJ whole genome shotgun (WGS) entry which is preliminary data.</text>
</comment>
<dbReference type="PANTHER" id="PTHR31157:SF1">
    <property type="entry name" value="SCP DOMAIN-CONTAINING PROTEIN"/>
    <property type="match status" value="1"/>
</dbReference>
<dbReference type="Proteomes" id="UP000271937">
    <property type="component" value="Unassembled WGS sequence"/>
</dbReference>
<dbReference type="PANTHER" id="PTHR31157">
    <property type="entry name" value="SCP DOMAIN-CONTAINING PROTEIN"/>
    <property type="match status" value="1"/>
</dbReference>
<dbReference type="RefSeq" id="WP_125014069.1">
    <property type="nucleotide sequence ID" value="NZ_RQVR01000026.1"/>
</dbReference>
<dbReference type="SUPFAM" id="SSF55797">
    <property type="entry name" value="PR-1-like"/>
    <property type="match status" value="1"/>
</dbReference>
<evidence type="ECO:0000259" key="2">
    <source>
        <dbReference type="Pfam" id="PF00188"/>
    </source>
</evidence>
<gene>
    <name evidence="3" type="ORF">EG849_14675</name>
</gene>
<feature type="chain" id="PRO_5017939621" evidence="1">
    <location>
        <begin position="24"/>
        <end position="170"/>
    </location>
</feature>
<evidence type="ECO:0000256" key="1">
    <source>
        <dbReference type="SAM" id="SignalP"/>
    </source>
</evidence>
<dbReference type="OrthoDB" id="982527at2"/>
<dbReference type="Gene3D" id="3.40.33.10">
    <property type="entry name" value="CAP"/>
    <property type="match status" value="1"/>
</dbReference>
<reference evidence="3 4" key="1">
    <citation type="submission" date="2018-11" db="EMBL/GenBank/DDBJ databases">
        <title>Flavobacterium sp. nov., YIM 102600 draft genome.</title>
        <authorList>
            <person name="Li G."/>
            <person name="Jiang Y."/>
        </authorList>
    </citation>
    <scope>NUCLEOTIDE SEQUENCE [LARGE SCALE GENOMIC DNA]</scope>
    <source>
        <strain evidence="3 4">YIM 102600</strain>
    </source>
</reference>
<name>A0A3P3W206_9FLAO</name>
<dbReference type="PROSITE" id="PS51257">
    <property type="entry name" value="PROKAR_LIPOPROTEIN"/>
    <property type="match status" value="1"/>
</dbReference>
<protein>
    <submittedName>
        <fullName evidence="3">CAP domain-containing protein</fullName>
    </submittedName>
</protein>
<dbReference type="Pfam" id="PF00188">
    <property type="entry name" value="CAP"/>
    <property type="match status" value="1"/>
</dbReference>
<proteinExistence type="predicted"/>
<sequence>MTAKMFRTLLPMALLFTMMSCSSDSESDAEFVNKSVSTALVENYEYDSTELELVNLINSHRQSLNLPTLQPINHISYKSEEHNAYMIQNNVVNHDFFNERSENLIQVLGAVRVSENVAYNYNTPEAAMNAWLNSPGHKANIEGDFTHFGISVSVNPETGRKYYTNMFIKK</sequence>
<evidence type="ECO:0000313" key="3">
    <source>
        <dbReference type="EMBL" id="RRJ88388.1"/>
    </source>
</evidence>
<dbReference type="EMBL" id="RQVR01000026">
    <property type="protein sequence ID" value="RRJ88388.1"/>
    <property type="molecule type" value="Genomic_DNA"/>
</dbReference>
<dbReference type="AlphaFoldDB" id="A0A3P3W206"/>
<feature type="domain" description="SCP" evidence="2">
    <location>
        <begin position="54"/>
        <end position="163"/>
    </location>
</feature>
<keyword evidence="4" id="KW-1185">Reference proteome</keyword>
<evidence type="ECO:0000313" key="4">
    <source>
        <dbReference type="Proteomes" id="UP000271937"/>
    </source>
</evidence>
<keyword evidence="1" id="KW-0732">Signal</keyword>
<dbReference type="CDD" id="cd05379">
    <property type="entry name" value="CAP_bacterial"/>
    <property type="match status" value="1"/>
</dbReference>
<organism evidence="3 4">
    <name type="scientific">Flavobacterium macacae</name>
    <dbReference type="NCBI Taxonomy" id="2488993"/>
    <lineage>
        <taxon>Bacteria</taxon>
        <taxon>Pseudomonadati</taxon>
        <taxon>Bacteroidota</taxon>
        <taxon>Flavobacteriia</taxon>
        <taxon>Flavobacteriales</taxon>
        <taxon>Flavobacteriaceae</taxon>
        <taxon>Flavobacterium</taxon>
    </lineage>
</organism>